<dbReference type="EMBL" id="CYZN01000016">
    <property type="protein sequence ID" value="CUO32041.1"/>
    <property type="molecule type" value="Genomic_DNA"/>
</dbReference>
<gene>
    <name evidence="7" type="primary">xerD_4</name>
    <name evidence="7" type="ORF">ERS852478_02451</name>
</gene>
<reference evidence="7 8" key="1">
    <citation type="submission" date="2015-09" db="EMBL/GenBank/DDBJ databases">
        <authorList>
            <consortium name="Pathogen Informatics"/>
        </authorList>
    </citation>
    <scope>NUCLEOTIDE SEQUENCE [LARGE SCALE GENOMIC DNA]</scope>
    <source>
        <strain evidence="7 8">2789STDY5834863</strain>
    </source>
</reference>
<evidence type="ECO:0000259" key="5">
    <source>
        <dbReference type="PROSITE" id="PS51898"/>
    </source>
</evidence>
<dbReference type="InterPro" id="IPR011010">
    <property type="entry name" value="DNA_brk_join_enz"/>
</dbReference>
<dbReference type="Proteomes" id="UP000095431">
    <property type="component" value="Unassembled WGS sequence"/>
</dbReference>
<sequence length="325" mass="37213">MQKFDPLKKYSFRKARDWKYPLWCSLAVNAYLDWLRRSFHSEGTIRSYKYVVYNFCDFLLLKKLSSFEDLNRNLINEFLRIDLHSTVNGTSGRNSVLRQFITFLEDNNYLADQTIHGVIPAKLAHHRKIITILSDEQISCINEYRKTCNSPIELRDAAMVMIGLKLGFRSSNVINLKLSDIDWMNKKISITQYKTKVSISLPLSVDVGNAVFRYMKYGRPECDDPHVFVRHKAPYGILSGKICSNALNRVLSTVSDGSSVKFHTLRKTFATSILKNNAGVERVIDALGNRDSTTVNVYLTYDELHMRKCALSLKEMSIPMGGATK</sequence>
<dbReference type="InterPro" id="IPR044068">
    <property type="entry name" value="CB"/>
</dbReference>
<evidence type="ECO:0000256" key="1">
    <source>
        <dbReference type="ARBA" id="ARBA00008857"/>
    </source>
</evidence>
<dbReference type="PROSITE" id="PS51900">
    <property type="entry name" value="CB"/>
    <property type="match status" value="1"/>
</dbReference>
<dbReference type="Gene3D" id="1.10.443.10">
    <property type="entry name" value="Intergrase catalytic core"/>
    <property type="match status" value="1"/>
</dbReference>
<keyword evidence="2 4" id="KW-0238">DNA-binding</keyword>
<name>A0A174E2M9_9FIRM</name>
<evidence type="ECO:0000259" key="6">
    <source>
        <dbReference type="PROSITE" id="PS51900"/>
    </source>
</evidence>
<dbReference type="InterPro" id="IPR050090">
    <property type="entry name" value="Tyrosine_recombinase_XerCD"/>
</dbReference>
<dbReference type="SUPFAM" id="SSF56349">
    <property type="entry name" value="DNA breaking-rejoining enzymes"/>
    <property type="match status" value="1"/>
</dbReference>
<dbReference type="InterPro" id="IPR013762">
    <property type="entry name" value="Integrase-like_cat_sf"/>
</dbReference>
<dbReference type="GO" id="GO:0015074">
    <property type="term" value="P:DNA integration"/>
    <property type="evidence" value="ECO:0007669"/>
    <property type="project" value="InterPro"/>
</dbReference>
<evidence type="ECO:0000256" key="4">
    <source>
        <dbReference type="PROSITE-ProRule" id="PRU01248"/>
    </source>
</evidence>
<dbReference type="RefSeq" id="WP_008703617.1">
    <property type="nucleotide sequence ID" value="NZ_BTHH01000016.1"/>
</dbReference>
<dbReference type="PROSITE" id="PS51898">
    <property type="entry name" value="TYR_RECOMBINASE"/>
    <property type="match status" value="1"/>
</dbReference>
<dbReference type="AlphaFoldDB" id="A0A174E2M9"/>
<keyword evidence="3" id="KW-0233">DNA recombination</keyword>
<dbReference type="Pfam" id="PF00589">
    <property type="entry name" value="Phage_integrase"/>
    <property type="match status" value="1"/>
</dbReference>
<evidence type="ECO:0000256" key="2">
    <source>
        <dbReference type="ARBA" id="ARBA00023125"/>
    </source>
</evidence>
<accession>A0A174E2M9</accession>
<dbReference type="InterPro" id="IPR010998">
    <property type="entry name" value="Integrase_recombinase_N"/>
</dbReference>
<evidence type="ECO:0000256" key="3">
    <source>
        <dbReference type="ARBA" id="ARBA00023172"/>
    </source>
</evidence>
<proteinExistence type="inferred from homology"/>
<comment type="similarity">
    <text evidence="1">Belongs to the 'phage' integrase family.</text>
</comment>
<feature type="domain" description="Tyr recombinase" evidence="5">
    <location>
        <begin position="128"/>
        <end position="311"/>
    </location>
</feature>
<protein>
    <submittedName>
        <fullName evidence="7">Tyrosine recombinase XerD</fullName>
    </submittedName>
</protein>
<dbReference type="InterPro" id="IPR002104">
    <property type="entry name" value="Integrase_catalytic"/>
</dbReference>
<evidence type="ECO:0000313" key="8">
    <source>
        <dbReference type="Proteomes" id="UP000095431"/>
    </source>
</evidence>
<dbReference type="PANTHER" id="PTHR30349">
    <property type="entry name" value="PHAGE INTEGRASE-RELATED"/>
    <property type="match status" value="1"/>
</dbReference>
<feature type="domain" description="Core-binding (CB)" evidence="6">
    <location>
        <begin position="22"/>
        <end position="105"/>
    </location>
</feature>
<organism evidence="7 8">
    <name type="scientific">Blautia wexlerae</name>
    <dbReference type="NCBI Taxonomy" id="418240"/>
    <lineage>
        <taxon>Bacteria</taxon>
        <taxon>Bacillati</taxon>
        <taxon>Bacillota</taxon>
        <taxon>Clostridia</taxon>
        <taxon>Lachnospirales</taxon>
        <taxon>Lachnospiraceae</taxon>
        <taxon>Blautia</taxon>
    </lineage>
</organism>
<dbReference type="Gene3D" id="1.10.150.130">
    <property type="match status" value="1"/>
</dbReference>
<dbReference type="PANTHER" id="PTHR30349:SF41">
    <property type="entry name" value="INTEGRASE_RECOMBINASE PROTEIN MJ0367-RELATED"/>
    <property type="match status" value="1"/>
</dbReference>
<evidence type="ECO:0000313" key="7">
    <source>
        <dbReference type="EMBL" id="CUO32041.1"/>
    </source>
</evidence>
<dbReference type="GO" id="GO:0003677">
    <property type="term" value="F:DNA binding"/>
    <property type="evidence" value="ECO:0007669"/>
    <property type="project" value="UniProtKB-UniRule"/>
</dbReference>
<dbReference type="GO" id="GO:0006310">
    <property type="term" value="P:DNA recombination"/>
    <property type="evidence" value="ECO:0007669"/>
    <property type="project" value="UniProtKB-KW"/>
</dbReference>